<evidence type="ECO:0000256" key="1">
    <source>
        <dbReference type="SAM" id="MobiDB-lite"/>
    </source>
</evidence>
<feature type="compositionally biased region" description="Basic and acidic residues" evidence="1">
    <location>
        <begin position="36"/>
        <end position="55"/>
    </location>
</feature>
<feature type="compositionally biased region" description="Basic and acidic residues" evidence="1">
    <location>
        <begin position="210"/>
        <end position="220"/>
    </location>
</feature>
<reference evidence="2 3" key="1">
    <citation type="journal article" date="2023" name="Plants (Basel)">
        <title>Bridging the Gap: Combining Genomics and Transcriptomics Approaches to Understand Stylosanthes scabra, an Orphan Legume from the Brazilian Caatinga.</title>
        <authorList>
            <person name="Ferreira-Neto J.R.C."/>
            <person name="da Silva M.D."/>
            <person name="Binneck E."/>
            <person name="de Melo N.F."/>
            <person name="da Silva R.H."/>
            <person name="de Melo A.L.T.M."/>
            <person name="Pandolfi V."/>
            <person name="Bustamante F.O."/>
            <person name="Brasileiro-Vidal A.C."/>
            <person name="Benko-Iseppon A.M."/>
        </authorList>
    </citation>
    <scope>NUCLEOTIDE SEQUENCE [LARGE SCALE GENOMIC DNA]</scope>
    <source>
        <tissue evidence="2">Leaves</tissue>
    </source>
</reference>
<feature type="region of interest" description="Disordered" evidence="1">
    <location>
        <begin position="1"/>
        <end position="99"/>
    </location>
</feature>
<feature type="compositionally biased region" description="Polar residues" evidence="1">
    <location>
        <begin position="66"/>
        <end position="81"/>
    </location>
</feature>
<feature type="compositionally biased region" description="Polar residues" evidence="1">
    <location>
        <begin position="189"/>
        <end position="205"/>
    </location>
</feature>
<keyword evidence="3" id="KW-1185">Reference proteome</keyword>
<name>A0ABU6QAT7_9FABA</name>
<accession>A0ABU6QAT7</accession>
<gene>
    <name evidence="2" type="ORF">PIB30_029757</name>
</gene>
<feature type="compositionally biased region" description="Basic and acidic residues" evidence="1">
    <location>
        <begin position="169"/>
        <end position="180"/>
    </location>
</feature>
<dbReference type="EMBL" id="JASCZI010000122">
    <property type="protein sequence ID" value="MED6109022.1"/>
    <property type="molecule type" value="Genomic_DNA"/>
</dbReference>
<sequence length="220" mass="25487">MVRSKDVLVRMNRGRKSGPQLSLEEYQRRKQISPRKIQEWRKSEREKRSKNDKLNKAPYKRRRMQVKSQTKAQNRNSSNKNVVHADERESSSDSHTSDEEWCIKNNKTHHHRLILVKDLPELERQSSTKKEKGTINETPNRAPNKRCVKVKPQTRGLKRKSSNINVAKSGERESSSDSHTSEAVPCHQEQPSSPSRVIMNANSPQARAPSDNKVHQERQV</sequence>
<feature type="compositionally biased region" description="Basic and acidic residues" evidence="1">
    <location>
        <begin position="118"/>
        <end position="134"/>
    </location>
</feature>
<dbReference type="Proteomes" id="UP001341840">
    <property type="component" value="Unassembled WGS sequence"/>
</dbReference>
<organism evidence="2 3">
    <name type="scientific">Stylosanthes scabra</name>
    <dbReference type="NCBI Taxonomy" id="79078"/>
    <lineage>
        <taxon>Eukaryota</taxon>
        <taxon>Viridiplantae</taxon>
        <taxon>Streptophyta</taxon>
        <taxon>Embryophyta</taxon>
        <taxon>Tracheophyta</taxon>
        <taxon>Spermatophyta</taxon>
        <taxon>Magnoliopsida</taxon>
        <taxon>eudicotyledons</taxon>
        <taxon>Gunneridae</taxon>
        <taxon>Pentapetalae</taxon>
        <taxon>rosids</taxon>
        <taxon>fabids</taxon>
        <taxon>Fabales</taxon>
        <taxon>Fabaceae</taxon>
        <taxon>Papilionoideae</taxon>
        <taxon>50 kb inversion clade</taxon>
        <taxon>dalbergioids sensu lato</taxon>
        <taxon>Dalbergieae</taxon>
        <taxon>Pterocarpus clade</taxon>
        <taxon>Stylosanthes</taxon>
    </lineage>
</organism>
<protein>
    <submittedName>
        <fullName evidence="2">Uncharacterized protein</fullName>
    </submittedName>
</protein>
<proteinExistence type="predicted"/>
<feature type="region of interest" description="Disordered" evidence="1">
    <location>
        <begin position="116"/>
        <end position="220"/>
    </location>
</feature>
<feature type="compositionally biased region" description="Basic and acidic residues" evidence="1">
    <location>
        <begin position="83"/>
        <end position="99"/>
    </location>
</feature>
<comment type="caution">
    <text evidence="2">The sequence shown here is derived from an EMBL/GenBank/DDBJ whole genome shotgun (WGS) entry which is preliminary data.</text>
</comment>
<evidence type="ECO:0000313" key="2">
    <source>
        <dbReference type="EMBL" id="MED6109022.1"/>
    </source>
</evidence>
<evidence type="ECO:0000313" key="3">
    <source>
        <dbReference type="Proteomes" id="UP001341840"/>
    </source>
</evidence>